<dbReference type="InterPro" id="IPR008927">
    <property type="entry name" value="6-PGluconate_DH-like_C_sf"/>
</dbReference>
<evidence type="ECO:0000256" key="1">
    <source>
        <dbReference type="ARBA" id="ARBA00004701"/>
    </source>
</evidence>
<feature type="active site" description="Nucleophile" evidence="8">
    <location>
        <position position="270"/>
    </location>
</feature>
<dbReference type="SUPFAM" id="SSF52413">
    <property type="entry name" value="UDP-glucose/GDP-mannose dehydrogenase C-terminal domain"/>
    <property type="match status" value="1"/>
</dbReference>
<feature type="binding site" evidence="10">
    <location>
        <position position="37"/>
    </location>
    <ligand>
        <name>NAD(+)</name>
        <dbReference type="ChEBI" id="CHEBI:57540"/>
    </ligand>
</feature>
<feature type="binding site" evidence="10">
    <location>
        <position position="32"/>
    </location>
    <ligand>
        <name>NAD(+)</name>
        <dbReference type="ChEBI" id="CHEBI:57540"/>
    </ligand>
</feature>
<feature type="domain" description="UDP-glucose/GDP-mannose dehydrogenase C-terminal" evidence="11">
    <location>
        <begin position="321"/>
        <end position="417"/>
    </location>
</feature>
<dbReference type="SUPFAM" id="SSF51735">
    <property type="entry name" value="NAD(P)-binding Rossmann-fold domains"/>
    <property type="match status" value="1"/>
</dbReference>
<dbReference type="SUPFAM" id="SSF48179">
    <property type="entry name" value="6-phosphogluconate dehydrogenase C-terminal domain-like"/>
    <property type="match status" value="1"/>
</dbReference>
<dbReference type="Gene3D" id="3.40.50.720">
    <property type="entry name" value="NAD(P)-binding Rossmann-like Domain"/>
    <property type="match status" value="2"/>
</dbReference>
<evidence type="ECO:0000313" key="13">
    <source>
        <dbReference type="Proteomes" id="UP000182204"/>
    </source>
</evidence>
<evidence type="ECO:0000259" key="11">
    <source>
        <dbReference type="SMART" id="SM00984"/>
    </source>
</evidence>
<dbReference type="AlphaFoldDB" id="A0A1L3NGD7"/>
<comment type="similarity">
    <text evidence="2 7">Belongs to the UDP-glucose/GDP-mannose dehydrogenase family.</text>
</comment>
<evidence type="ECO:0000256" key="4">
    <source>
        <dbReference type="ARBA" id="ARBA00023002"/>
    </source>
</evidence>
<dbReference type="PANTHER" id="PTHR43750">
    <property type="entry name" value="UDP-GLUCOSE 6-DEHYDROGENASE TUAD"/>
    <property type="match status" value="1"/>
</dbReference>
<dbReference type="EC" id="1.1.1.22" evidence="3 7"/>
<dbReference type="InterPro" id="IPR028357">
    <property type="entry name" value="UDPglc_DH_bac"/>
</dbReference>
<keyword evidence="5 7" id="KW-0520">NAD</keyword>
<sequence>MEYTITVFGLGFVGLTTALAFAEKGNKVYGYDINSERSKLIENGKLPFVEPGLDSALTKHINKNFTVVNNIEIAVKESDFIFLCVGTPCKENGEADLKYIYSVIDMISSYLNDGKYKVVVIKSTVPPSTTSERVMSYLEEKGLKVSEKFSVANNPEFLREGYCWDDMMNSDRIVCGVSDKKGQEMLSLLYENFNTPFFAVSLNTGEFIKYLSNTLLATMISYSNEMSKVADVIGDIQIKEAFKILHMDKRWKTENMSSYVYPGCGYGGYCLPKDTEAMYQKSTLKGYEPMILKNVISINNSMPDFMADKIMKVISKEDKIGILGLSFKPGSDDVRDSSSAKIIRILIDKGYKNILAYDPIANIAFREKYKFNEINYCNDIDSVCNDSDILVLATAWDEFKNIKKEYPNKKIIDCRYFL</sequence>
<comment type="catalytic activity">
    <reaction evidence="6 7">
        <text>UDP-alpha-D-glucose + 2 NAD(+) + H2O = UDP-alpha-D-glucuronate + 2 NADH + 3 H(+)</text>
        <dbReference type="Rhea" id="RHEA:23596"/>
        <dbReference type="ChEBI" id="CHEBI:15377"/>
        <dbReference type="ChEBI" id="CHEBI:15378"/>
        <dbReference type="ChEBI" id="CHEBI:57540"/>
        <dbReference type="ChEBI" id="CHEBI:57945"/>
        <dbReference type="ChEBI" id="CHEBI:58052"/>
        <dbReference type="ChEBI" id="CHEBI:58885"/>
        <dbReference type="EC" id="1.1.1.22"/>
    </reaction>
</comment>
<dbReference type="GO" id="GO:0003979">
    <property type="term" value="F:UDP-glucose 6-dehydrogenase activity"/>
    <property type="evidence" value="ECO:0007669"/>
    <property type="project" value="UniProtKB-EC"/>
</dbReference>
<reference evidence="12 13" key="1">
    <citation type="submission" date="2015-11" db="EMBL/GenBank/DDBJ databases">
        <authorList>
            <person name="Hill K.K."/>
            <person name="Shirey T.B."/>
            <person name="Raphael B."/>
            <person name="Daligault H.E."/>
            <person name="Davenport K.W."/>
            <person name="Bruce D.C."/>
            <person name="Foley B.T."/>
            <person name="Johnson S.L."/>
        </authorList>
    </citation>
    <scope>NUCLEOTIDE SEQUENCE [LARGE SCALE GENOMIC DNA]</scope>
    <source>
        <strain evidence="12 13">CDC_1632</strain>
    </source>
</reference>
<feature type="binding site" evidence="9">
    <location>
        <position position="267"/>
    </location>
    <ligand>
        <name>substrate</name>
    </ligand>
</feature>
<dbReference type="InterPro" id="IPR014026">
    <property type="entry name" value="UDP-Glc/GDP-Man_DH_dimer"/>
</dbReference>
<gene>
    <name evidence="12" type="ORF">NPD5_3224</name>
</gene>
<evidence type="ECO:0000256" key="7">
    <source>
        <dbReference type="PIRNR" id="PIRNR000124"/>
    </source>
</evidence>
<dbReference type="GO" id="GO:0000271">
    <property type="term" value="P:polysaccharide biosynthetic process"/>
    <property type="evidence" value="ECO:0007669"/>
    <property type="project" value="InterPro"/>
</dbReference>
<comment type="pathway">
    <text evidence="1">Nucleotide-sugar biosynthesis; UDP-alpha-D-glucuronate biosynthesis; UDP-alpha-D-glucuronate from UDP-alpha-D-glucose: step 1/1.</text>
</comment>
<evidence type="ECO:0000256" key="2">
    <source>
        <dbReference type="ARBA" id="ARBA00006601"/>
    </source>
</evidence>
<dbReference type="InterPro" id="IPR001732">
    <property type="entry name" value="UDP-Glc/GDP-Man_DH_N"/>
</dbReference>
<proteinExistence type="inferred from homology"/>
<feature type="binding site" evidence="10">
    <location>
        <position position="160"/>
    </location>
    <ligand>
        <name>NAD(+)</name>
        <dbReference type="ChEBI" id="CHEBI:57540"/>
    </ligand>
</feature>
<dbReference type="InterPro" id="IPR017476">
    <property type="entry name" value="UDP-Glc/GDP-Man"/>
</dbReference>
<evidence type="ECO:0000256" key="8">
    <source>
        <dbReference type="PIRSR" id="PIRSR500134-1"/>
    </source>
</evidence>
<dbReference type="Pfam" id="PF00984">
    <property type="entry name" value="UDPG_MGDP_dh"/>
    <property type="match status" value="1"/>
</dbReference>
<dbReference type="NCBIfam" id="TIGR03026">
    <property type="entry name" value="NDP-sugDHase"/>
    <property type="match status" value="1"/>
</dbReference>
<feature type="binding site" evidence="10">
    <location>
        <position position="273"/>
    </location>
    <ligand>
        <name>NAD(+)</name>
        <dbReference type="ChEBI" id="CHEBI:57540"/>
    </ligand>
</feature>
<evidence type="ECO:0000256" key="6">
    <source>
        <dbReference type="ARBA" id="ARBA00047473"/>
    </source>
</evidence>
<evidence type="ECO:0000313" key="12">
    <source>
        <dbReference type="EMBL" id="APH15172.1"/>
    </source>
</evidence>
<feature type="binding site" evidence="10">
    <location>
        <position position="124"/>
    </location>
    <ligand>
        <name>NAD(+)</name>
        <dbReference type="ChEBI" id="CHEBI:57540"/>
    </ligand>
</feature>
<dbReference type="Pfam" id="PF03721">
    <property type="entry name" value="UDPG_MGDP_dh_N"/>
    <property type="match status" value="1"/>
</dbReference>
<dbReference type="RefSeq" id="WP_072586573.1">
    <property type="nucleotide sequence ID" value="NZ_CP013243.1"/>
</dbReference>
<dbReference type="Proteomes" id="UP000182204">
    <property type="component" value="Chromosome"/>
</dbReference>
<feature type="binding site" evidence="9">
    <location>
        <begin position="259"/>
        <end position="263"/>
    </location>
    <ligand>
        <name>substrate</name>
    </ligand>
</feature>
<dbReference type="UniPathway" id="UPA00038">
    <property type="reaction ID" value="UER00491"/>
</dbReference>
<keyword evidence="4 7" id="KW-0560">Oxidoreductase</keyword>
<dbReference type="Gene3D" id="1.20.5.100">
    <property type="entry name" value="Cytochrome c1, transmembrane anchor, C-terminal"/>
    <property type="match status" value="1"/>
</dbReference>
<dbReference type="PIRSF" id="PIRSF000124">
    <property type="entry name" value="UDPglc_GDPman_dh"/>
    <property type="match status" value="1"/>
</dbReference>
<dbReference type="InterPro" id="IPR014027">
    <property type="entry name" value="UDP-Glc/GDP-Man_DH_C"/>
</dbReference>
<dbReference type="GO" id="GO:0051287">
    <property type="term" value="F:NAD binding"/>
    <property type="evidence" value="ECO:0007669"/>
    <property type="project" value="InterPro"/>
</dbReference>
<dbReference type="GO" id="GO:0006065">
    <property type="term" value="P:UDP-glucuronate biosynthetic process"/>
    <property type="evidence" value="ECO:0007669"/>
    <property type="project" value="UniProtKB-UniPathway"/>
</dbReference>
<evidence type="ECO:0000256" key="9">
    <source>
        <dbReference type="PIRSR" id="PIRSR500134-2"/>
    </source>
</evidence>
<feature type="binding site" evidence="9">
    <location>
        <position position="209"/>
    </location>
    <ligand>
        <name>substrate</name>
    </ligand>
</feature>
<organism evidence="12 13">
    <name type="scientific">Clostridium sporogenes</name>
    <dbReference type="NCBI Taxonomy" id="1509"/>
    <lineage>
        <taxon>Bacteria</taxon>
        <taxon>Bacillati</taxon>
        <taxon>Bacillota</taxon>
        <taxon>Clostridia</taxon>
        <taxon>Eubacteriales</taxon>
        <taxon>Clostridiaceae</taxon>
        <taxon>Clostridium</taxon>
    </lineage>
</organism>
<dbReference type="EMBL" id="CP013243">
    <property type="protein sequence ID" value="APH15172.1"/>
    <property type="molecule type" value="Genomic_DNA"/>
</dbReference>
<evidence type="ECO:0000256" key="10">
    <source>
        <dbReference type="PIRSR" id="PIRSR500134-3"/>
    </source>
</evidence>
<accession>A0A1L3NGD7</accession>
<feature type="binding site" evidence="10">
    <location>
        <position position="335"/>
    </location>
    <ligand>
        <name>NAD(+)</name>
        <dbReference type="ChEBI" id="CHEBI:57540"/>
    </ligand>
</feature>
<feature type="binding site" evidence="9">
    <location>
        <begin position="157"/>
        <end position="160"/>
    </location>
    <ligand>
        <name>substrate</name>
    </ligand>
</feature>
<dbReference type="PIRSF" id="PIRSF500134">
    <property type="entry name" value="UDPglc_DH_bac"/>
    <property type="match status" value="1"/>
</dbReference>
<protein>
    <recommendedName>
        <fullName evidence="3 7">UDP-glucose 6-dehydrogenase</fullName>
        <ecNumber evidence="3 7">1.1.1.22</ecNumber>
    </recommendedName>
</protein>
<feature type="binding site" evidence="10">
    <location>
        <position position="87"/>
    </location>
    <ligand>
        <name>NAD(+)</name>
        <dbReference type="ChEBI" id="CHEBI:57540"/>
    </ligand>
</feature>
<name>A0A1L3NGD7_CLOSG</name>
<dbReference type="PANTHER" id="PTHR43750:SF3">
    <property type="entry name" value="UDP-GLUCOSE 6-DEHYDROGENASE TUAD"/>
    <property type="match status" value="1"/>
</dbReference>
<dbReference type="InterPro" id="IPR036220">
    <property type="entry name" value="UDP-Glc/GDP-Man_DH_C_sf"/>
</dbReference>
<dbReference type="SMART" id="SM00984">
    <property type="entry name" value="UDPG_MGDP_dh_C"/>
    <property type="match status" value="1"/>
</dbReference>
<evidence type="ECO:0000256" key="3">
    <source>
        <dbReference type="ARBA" id="ARBA00012954"/>
    </source>
</evidence>
<dbReference type="InterPro" id="IPR036291">
    <property type="entry name" value="NAD(P)-bd_dom_sf"/>
</dbReference>
<dbReference type="Pfam" id="PF03720">
    <property type="entry name" value="UDPG_MGDP_dh_C"/>
    <property type="match status" value="1"/>
</dbReference>
<evidence type="ECO:0000256" key="5">
    <source>
        <dbReference type="ARBA" id="ARBA00023027"/>
    </source>
</evidence>
<feature type="binding site" evidence="9">
    <location>
        <position position="328"/>
    </location>
    <ligand>
        <name>substrate</name>
    </ligand>
</feature>